<feature type="domain" description="NAD-dependent epimerase/dehydratase" evidence="1">
    <location>
        <begin position="3"/>
        <end position="68"/>
    </location>
</feature>
<evidence type="ECO:0000313" key="2">
    <source>
        <dbReference type="EMBL" id="MFC0523771.1"/>
    </source>
</evidence>
<name>A0ABV6LN01_9BACI</name>
<evidence type="ECO:0000259" key="1">
    <source>
        <dbReference type="Pfam" id="PF01370"/>
    </source>
</evidence>
<accession>A0ABV6LN01</accession>
<feature type="domain" description="NAD-dependent epimerase/dehydratase" evidence="1">
    <location>
        <begin position="81"/>
        <end position="214"/>
    </location>
</feature>
<gene>
    <name evidence="2" type="ORF">ACFFGV_09355</name>
</gene>
<dbReference type="InterPro" id="IPR036291">
    <property type="entry name" value="NAD(P)-bd_dom_sf"/>
</dbReference>
<reference evidence="2 3" key="1">
    <citation type="submission" date="2024-09" db="EMBL/GenBank/DDBJ databases">
        <authorList>
            <person name="Sun Q."/>
            <person name="Mori K."/>
        </authorList>
    </citation>
    <scope>NUCLEOTIDE SEQUENCE [LARGE SCALE GENOMIC DNA]</scope>
    <source>
        <strain evidence="2 3">NCAIM B.02529</strain>
    </source>
</reference>
<comment type="caution">
    <text evidence="2">The sequence shown here is derived from an EMBL/GenBank/DDBJ whole genome shotgun (WGS) entry which is preliminary data.</text>
</comment>
<sequence>MKVLIIGGTQFVGRHITQTALDNGHEVTLFNRGKTNQDLFTDVEKIKGDRTKDLNKLSHREWDVVIDTSGYHPEVVRQSAAALKNSVERYVFISTISVYKDFKNEYVDESYPVGTVDDPNVEDINAETYGPLKALCEQAIEEEMPGKTLSIRPGLIVGPHDPTDRFTYWVMRFARGGEVLVPGKENRSIQFIDVRDLAEWTIHMTEQQETGVYNATGFDEEITMKDVVNTFLQISPEAEDKWIGDSCLQKHDVQPFHELPLWIPESEELPYGYFLVSNHKAREKGLRFRPLRKTIEETREWFVARENTDMADGIGLDPAKEARIVKECAK</sequence>
<keyword evidence="3" id="KW-1185">Reference proteome</keyword>
<proteinExistence type="predicted"/>
<organism evidence="2 3">
    <name type="scientific">Pontibacillus salicampi</name>
    <dbReference type="NCBI Taxonomy" id="1449801"/>
    <lineage>
        <taxon>Bacteria</taxon>
        <taxon>Bacillati</taxon>
        <taxon>Bacillota</taxon>
        <taxon>Bacilli</taxon>
        <taxon>Bacillales</taxon>
        <taxon>Bacillaceae</taxon>
        <taxon>Pontibacillus</taxon>
    </lineage>
</organism>
<dbReference type="PANTHER" id="PTHR43245:SF13">
    <property type="entry name" value="UDP-D-APIOSE_UDP-D-XYLOSE SYNTHASE 2"/>
    <property type="match status" value="1"/>
</dbReference>
<dbReference type="InterPro" id="IPR050177">
    <property type="entry name" value="Lipid_A_modif_metabolic_enz"/>
</dbReference>
<dbReference type="Gene3D" id="3.40.50.720">
    <property type="entry name" value="NAD(P)-binding Rossmann-like Domain"/>
    <property type="match status" value="1"/>
</dbReference>
<dbReference type="Proteomes" id="UP001589836">
    <property type="component" value="Unassembled WGS sequence"/>
</dbReference>
<dbReference type="RefSeq" id="WP_377347019.1">
    <property type="nucleotide sequence ID" value="NZ_JBHLTP010000007.1"/>
</dbReference>
<dbReference type="EMBL" id="JBHLTP010000007">
    <property type="protein sequence ID" value="MFC0523771.1"/>
    <property type="molecule type" value="Genomic_DNA"/>
</dbReference>
<protein>
    <submittedName>
        <fullName evidence="2">NAD-dependent epimerase/dehydratase family protein</fullName>
    </submittedName>
</protein>
<evidence type="ECO:0000313" key="3">
    <source>
        <dbReference type="Proteomes" id="UP001589836"/>
    </source>
</evidence>
<dbReference type="Pfam" id="PF01370">
    <property type="entry name" value="Epimerase"/>
    <property type="match status" value="2"/>
</dbReference>
<dbReference type="InterPro" id="IPR001509">
    <property type="entry name" value="Epimerase_deHydtase"/>
</dbReference>
<dbReference type="PANTHER" id="PTHR43245">
    <property type="entry name" value="BIFUNCTIONAL POLYMYXIN RESISTANCE PROTEIN ARNA"/>
    <property type="match status" value="1"/>
</dbReference>
<dbReference type="SUPFAM" id="SSF51735">
    <property type="entry name" value="NAD(P)-binding Rossmann-fold domains"/>
    <property type="match status" value="1"/>
</dbReference>